<dbReference type="AlphaFoldDB" id="R8BSW2"/>
<dbReference type="GO" id="GO:0000166">
    <property type="term" value="F:nucleotide binding"/>
    <property type="evidence" value="ECO:0007669"/>
    <property type="project" value="InterPro"/>
</dbReference>
<dbReference type="RefSeq" id="XP_007912804.1">
    <property type="nucleotide sequence ID" value="XM_007914613.1"/>
</dbReference>
<gene>
    <name evidence="2" type="ORF">UCRPA7_2037</name>
</gene>
<feature type="domain" description="Gfo/Idh/MocA-like oxidoreductase N-terminal" evidence="1">
    <location>
        <begin position="7"/>
        <end position="142"/>
    </location>
</feature>
<dbReference type="HOGENOM" id="CLU_023194_4_3_1"/>
<dbReference type="KEGG" id="tmn:UCRPA7_2037"/>
<reference evidence="3" key="1">
    <citation type="journal article" date="2013" name="Genome Announc.">
        <title>Draft genome sequence of the ascomycete Phaeoacremonium aleophilum strain UCR-PA7, a causal agent of the esca disease complex in grapevines.</title>
        <authorList>
            <person name="Blanco-Ulate B."/>
            <person name="Rolshausen P."/>
            <person name="Cantu D."/>
        </authorList>
    </citation>
    <scope>NUCLEOTIDE SEQUENCE [LARGE SCALE GENOMIC DNA]</scope>
    <source>
        <strain evidence="3">UCR-PA7</strain>
    </source>
</reference>
<proteinExistence type="predicted"/>
<dbReference type="PANTHER" id="PTHR43377">
    <property type="entry name" value="BILIVERDIN REDUCTASE A"/>
    <property type="match status" value="1"/>
</dbReference>
<evidence type="ECO:0000313" key="3">
    <source>
        <dbReference type="Proteomes" id="UP000014074"/>
    </source>
</evidence>
<accession>R8BSW2</accession>
<keyword evidence="3" id="KW-1185">Reference proteome</keyword>
<dbReference type="SUPFAM" id="SSF55347">
    <property type="entry name" value="Glyceraldehyde-3-phosphate dehydrogenase-like, C-terminal domain"/>
    <property type="match status" value="1"/>
</dbReference>
<dbReference type="OrthoDB" id="2129491at2759"/>
<dbReference type="InterPro" id="IPR036291">
    <property type="entry name" value="NAD(P)-bd_dom_sf"/>
</dbReference>
<dbReference type="eggNOG" id="ENOG502QQXH">
    <property type="taxonomic scope" value="Eukaryota"/>
</dbReference>
<dbReference type="SUPFAM" id="SSF51735">
    <property type="entry name" value="NAD(P)-binding Rossmann-fold domains"/>
    <property type="match status" value="1"/>
</dbReference>
<dbReference type="Pfam" id="PF01408">
    <property type="entry name" value="GFO_IDH_MocA"/>
    <property type="match status" value="1"/>
</dbReference>
<dbReference type="PANTHER" id="PTHR43377:SF12">
    <property type="entry name" value="BINDING ROSSMANN FOLD OXIDOREDUCTASE, PUTATIVE (AFU_ORTHOLOGUE AFUA_3G11840)-RELATED"/>
    <property type="match status" value="1"/>
</dbReference>
<dbReference type="InterPro" id="IPR000683">
    <property type="entry name" value="Gfo/Idh/MocA-like_OxRdtase_N"/>
</dbReference>
<protein>
    <submittedName>
        <fullName evidence="2">Putative streptomycin biosynthesis protein</fullName>
    </submittedName>
</protein>
<dbReference type="Gene3D" id="3.30.360.10">
    <property type="entry name" value="Dihydrodipicolinate Reductase, domain 2"/>
    <property type="match status" value="1"/>
</dbReference>
<dbReference type="Proteomes" id="UP000014074">
    <property type="component" value="Unassembled WGS sequence"/>
</dbReference>
<evidence type="ECO:0000313" key="2">
    <source>
        <dbReference type="EMBL" id="EOO02472.1"/>
    </source>
</evidence>
<dbReference type="GeneID" id="19322247"/>
<name>R8BSW2_PHAM7</name>
<dbReference type="EMBL" id="KB932919">
    <property type="protein sequence ID" value="EOO02472.1"/>
    <property type="molecule type" value="Genomic_DNA"/>
</dbReference>
<sequence>MSASPPRVLIIGAGSRGQTYARCTTTGSNGIVMAVAEPDEFKRAQLGRKYIWSNNAPTEGSQFASWRDFIVYEKARRDRVRNGEANVPLGVDAAFVCVQDEMHREVVVALAELGGLHIMCEKPLATRLEDCVDMYRALRANKNEKGEEMVFSIGHVLRYSPHNMQLRKLVLEERVIGDVLSVVHTEPVGWWHFTHSYVRGNWRREDTSAPSLLTKSCHDIDVLVWLLCSPTQYKPGTTPQPHLPSTVRSAGSLQYFKKSRKPVGAGKATNCLSCPVEESCKYSAKRIYLGDKLKGLGAGNTNWPVNIVMPEIEDIGATEKGNKALLAKLAENYDENTPDSEVSKRNWFGRCVFESDNNVCDEEVVTITWDDDPLPSSGASAQGIADRMGGRGSKQATFHMVAQTKKQCDRYTHIYGVDGEIYADSQTITVEDFRTGTTATHKPRIEDLGHGGGDLGLARQFIMAVDKVKNHGWSTERAQMEMIGCTLEEVIRSHAMVFCAEEARLGKKVIDWPDWWTKEVEEKLGKV</sequence>
<dbReference type="InterPro" id="IPR051450">
    <property type="entry name" value="Gfo/Idh/MocA_Oxidoreductases"/>
</dbReference>
<organism evidence="2 3">
    <name type="scientific">Phaeoacremonium minimum (strain UCR-PA7)</name>
    <name type="common">Esca disease fungus</name>
    <name type="synonym">Togninia minima</name>
    <dbReference type="NCBI Taxonomy" id="1286976"/>
    <lineage>
        <taxon>Eukaryota</taxon>
        <taxon>Fungi</taxon>
        <taxon>Dikarya</taxon>
        <taxon>Ascomycota</taxon>
        <taxon>Pezizomycotina</taxon>
        <taxon>Sordariomycetes</taxon>
        <taxon>Sordariomycetidae</taxon>
        <taxon>Togniniales</taxon>
        <taxon>Togniniaceae</taxon>
        <taxon>Phaeoacremonium</taxon>
    </lineage>
</organism>
<evidence type="ECO:0000259" key="1">
    <source>
        <dbReference type="Pfam" id="PF01408"/>
    </source>
</evidence>
<dbReference type="Gene3D" id="3.40.50.720">
    <property type="entry name" value="NAD(P)-binding Rossmann-like Domain"/>
    <property type="match status" value="1"/>
</dbReference>